<protein>
    <submittedName>
        <fullName evidence="1">Uncharacterized protein</fullName>
    </submittedName>
</protein>
<reference evidence="1" key="1">
    <citation type="submission" date="2019-08" db="EMBL/GenBank/DDBJ databases">
        <title>Genome sequence of Clostridiales bacterium MT110.</title>
        <authorList>
            <person name="Cao J."/>
        </authorList>
    </citation>
    <scope>NUCLEOTIDE SEQUENCE</scope>
    <source>
        <strain evidence="1">MT110</strain>
    </source>
</reference>
<proteinExistence type="predicted"/>
<sequence length="77" mass="9114">MKCSTCANRWPNNMCRSMMRKPKARWCYMTAEEAVNAERAVITYIEQQEETLESEEELKKLRMIKTKAHSRITELEG</sequence>
<organism evidence="1 2">
    <name type="scientific">Anoxybacterium hadale</name>
    <dbReference type="NCBI Taxonomy" id="3408580"/>
    <lineage>
        <taxon>Bacteria</taxon>
        <taxon>Bacillati</taxon>
        <taxon>Bacillota</taxon>
        <taxon>Clostridia</taxon>
        <taxon>Peptostreptococcales</taxon>
        <taxon>Anaerovoracaceae</taxon>
        <taxon>Anoxybacterium</taxon>
    </lineage>
</organism>
<accession>A0ACD1ABK2</accession>
<evidence type="ECO:0000313" key="2">
    <source>
        <dbReference type="Proteomes" id="UP000594014"/>
    </source>
</evidence>
<gene>
    <name evidence="1" type="ORF">FRZ06_10185</name>
</gene>
<keyword evidence="2" id="KW-1185">Reference proteome</keyword>
<name>A0ACD1ABK2_9FIRM</name>
<dbReference type="Proteomes" id="UP000594014">
    <property type="component" value="Chromosome"/>
</dbReference>
<dbReference type="EMBL" id="CP042469">
    <property type="protein sequence ID" value="QOX63693.1"/>
    <property type="molecule type" value="Genomic_DNA"/>
</dbReference>
<evidence type="ECO:0000313" key="1">
    <source>
        <dbReference type="EMBL" id="QOX63693.1"/>
    </source>
</evidence>